<keyword evidence="1" id="KW-0472">Membrane</keyword>
<keyword evidence="1" id="KW-1133">Transmembrane helix</keyword>
<keyword evidence="3" id="KW-1185">Reference proteome</keyword>
<feature type="transmembrane region" description="Helical" evidence="1">
    <location>
        <begin position="6"/>
        <end position="21"/>
    </location>
</feature>
<reference evidence="2 3" key="1">
    <citation type="submission" date="2021-01" db="EMBL/GenBank/DDBJ databases">
        <title>Genomics of switchgrass bacterial isolates.</title>
        <authorList>
            <person name="Shade A."/>
        </authorList>
    </citation>
    <scope>NUCLEOTIDE SEQUENCE [LARGE SCALE GENOMIC DNA]</scope>
    <source>
        <strain evidence="2 3">PvP111</strain>
    </source>
</reference>
<feature type="transmembrane region" description="Helical" evidence="1">
    <location>
        <begin position="182"/>
        <end position="203"/>
    </location>
</feature>
<evidence type="ECO:0000256" key="1">
    <source>
        <dbReference type="SAM" id="Phobius"/>
    </source>
</evidence>
<sequence>MVAVGIVLPVAAALIIMMSSVDRSRHWIWFACAGATTLVVLVCALVAPGRTGTVLAAGLALSASSLVGVDGDFQEWSWLLAIAGFGVGLLFTVLRRSVLLPLIIVGVLAALYFVADGLLPSALSTVVTSSAAGYLILSAAASSTATTVAIGIPALSLFSLPYTVYSAGYDSDDVVINTSPDQFAMAVAGICMLAATSVAMLVISRRARDGSAPGI</sequence>
<name>A0ABS2KVB2_9NOCA</name>
<proteinExistence type="predicted"/>
<accession>A0ABS2KVB2</accession>
<dbReference type="RefSeq" id="WP_204868799.1">
    <property type="nucleotide sequence ID" value="NZ_JAFBBK010000001.1"/>
</dbReference>
<dbReference type="EMBL" id="JAFBBK010000001">
    <property type="protein sequence ID" value="MBM7415842.1"/>
    <property type="molecule type" value="Genomic_DNA"/>
</dbReference>
<gene>
    <name evidence="2" type="ORF">JOE42_002575</name>
</gene>
<feature type="transmembrane region" description="Helical" evidence="1">
    <location>
        <begin position="28"/>
        <end position="47"/>
    </location>
</feature>
<keyword evidence="1" id="KW-0812">Transmembrane</keyword>
<feature type="transmembrane region" description="Helical" evidence="1">
    <location>
        <begin position="131"/>
        <end position="162"/>
    </location>
</feature>
<evidence type="ECO:0000313" key="3">
    <source>
        <dbReference type="Proteomes" id="UP000703038"/>
    </source>
</evidence>
<evidence type="ECO:0000313" key="2">
    <source>
        <dbReference type="EMBL" id="MBM7415842.1"/>
    </source>
</evidence>
<feature type="transmembrane region" description="Helical" evidence="1">
    <location>
        <begin position="100"/>
        <end position="119"/>
    </location>
</feature>
<dbReference type="Proteomes" id="UP000703038">
    <property type="component" value="Unassembled WGS sequence"/>
</dbReference>
<feature type="transmembrane region" description="Helical" evidence="1">
    <location>
        <begin position="76"/>
        <end position="94"/>
    </location>
</feature>
<comment type="caution">
    <text evidence="2">The sequence shown here is derived from an EMBL/GenBank/DDBJ whole genome shotgun (WGS) entry which is preliminary data.</text>
</comment>
<protein>
    <submittedName>
        <fullName evidence="2">MFS family permease</fullName>
    </submittedName>
</protein>
<organism evidence="2 3">
    <name type="scientific">Rhodococcoides corynebacterioides</name>
    <dbReference type="NCBI Taxonomy" id="53972"/>
    <lineage>
        <taxon>Bacteria</taxon>
        <taxon>Bacillati</taxon>
        <taxon>Actinomycetota</taxon>
        <taxon>Actinomycetes</taxon>
        <taxon>Mycobacteriales</taxon>
        <taxon>Nocardiaceae</taxon>
        <taxon>Rhodococcoides</taxon>
    </lineage>
</organism>